<proteinExistence type="predicted"/>
<feature type="transmembrane region" description="Helical" evidence="1">
    <location>
        <begin position="87"/>
        <end position="112"/>
    </location>
</feature>
<feature type="transmembrane region" description="Helical" evidence="1">
    <location>
        <begin position="6"/>
        <end position="39"/>
    </location>
</feature>
<evidence type="ECO:0000313" key="2">
    <source>
        <dbReference type="EMBL" id="PWJ49269.1"/>
    </source>
</evidence>
<feature type="transmembrane region" description="Helical" evidence="1">
    <location>
        <begin position="133"/>
        <end position="157"/>
    </location>
</feature>
<accession>A0A315ZVD5</accession>
<dbReference type="Pfam" id="PF04306">
    <property type="entry name" value="DUF456"/>
    <property type="match status" value="1"/>
</dbReference>
<organism evidence="2 3">
    <name type="scientific">Quadrisphaera granulorum</name>
    <dbReference type="NCBI Taxonomy" id="317664"/>
    <lineage>
        <taxon>Bacteria</taxon>
        <taxon>Bacillati</taxon>
        <taxon>Actinomycetota</taxon>
        <taxon>Actinomycetes</taxon>
        <taxon>Kineosporiales</taxon>
        <taxon>Kineosporiaceae</taxon>
        <taxon>Quadrisphaera</taxon>
    </lineage>
</organism>
<evidence type="ECO:0008006" key="4">
    <source>
        <dbReference type="Google" id="ProtNLM"/>
    </source>
</evidence>
<keyword evidence="1" id="KW-0812">Transmembrane</keyword>
<feature type="transmembrane region" description="Helical" evidence="1">
    <location>
        <begin position="46"/>
        <end position="67"/>
    </location>
</feature>
<reference evidence="2 3" key="1">
    <citation type="submission" date="2018-03" db="EMBL/GenBank/DDBJ databases">
        <title>Genomic Encyclopedia of Archaeal and Bacterial Type Strains, Phase II (KMG-II): from individual species to whole genera.</title>
        <authorList>
            <person name="Goeker M."/>
        </authorList>
    </citation>
    <scope>NUCLEOTIDE SEQUENCE [LARGE SCALE GENOMIC DNA]</scope>
    <source>
        <strain evidence="2 3">DSM 44889</strain>
    </source>
</reference>
<dbReference type="AlphaFoldDB" id="A0A315ZVD5"/>
<gene>
    <name evidence="2" type="ORF">BXY45_12622</name>
</gene>
<keyword evidence="1" id="KW-1133">Transmembrane helix</keyword>
<dbReference type="Proteomes" id="UP000245469">
    <property type="component" value="Unassembled WGS sequence"/>
</dbReference>
<dbReference type="EMBL" id="QGDQ01000026">
    <property type="protein sequence ID" value="PWJ49269.1"/>
    <property type="molecule type" value="Genomic_DNA"/>
</dbReference>
<evidence type="ECO:0000313" key="3">
    <source>
        <dbReference type="Proteomes" id="UP000245469"/>
    </source>
</evidence>
<keyword evidence="1" id="KW-0472">Membrane</keyword>
<dbReference type="OrthoDB" id="3577600at2"/>
<name>A0A315ZVD5_9ACTN</name>
<dbReference type="RefSeq" id="WP_109775824.1">
    <property type="nucleotide sequence ID" value="NZ_QGDQ01000026.1"/>
</dbReference>
<dbReference type="InterPro" id="IPR007403">
    <property type="entry name" value="DUF456"/>
</dbReference>
<comment type="caution">
    <text evidence="2">The sequence shown here is derived from an EMBL/GenBank/DDBJ whole genome shotgun (WGS) entry which is preliminary data.</text>
</comment>
<sequence>MSVITLLAGALVVVGLAGIVLPVLPGSLLVGLGVLVWAIAQGTLGGWLVFTAATVLLAVGWGTSYVWTGKRLLAAGVPTRSLVIGALAGVVGIFVIPVVGLLVGFCVGLYLAEATRLGFGEPSWRSTRLALKTVLLSIGVELALALVATTVWVVAAFNAAA</sequence>
<protein>
    <recommendedName>
        <fullName evidence="4">DUF456 domain-containing protein</fullName>
    </recommendedName>
</protein>
<keyword evidence="3" id="KW-1185">Reference proteome</keyword>
<evidence type="ECO:0000256" key="1">
    <source>
        <dbReference type="SAM" id="Phobius"/>
    </source>
</evidence>